<dbReference type="AlphaFoldDB" id="A0A1U7JD90"/>
<name>A0A1U7JD90_9HYPH</name>
<reference evidence="1 2" key="1">
    <citation type="submission" date="2016-03" db="EMBL/GenBank/DDBJ databases">
        <title>Genome sequence of Nesiotobacter sp. nov., a moderately halophilic alphaproteobacterium isolated from the Yellow Sea, China.</title>
        <authorList>
            <person name="Zhang G."/>
            <person name="Zhang R."/>
        </authorList>
    </citation>
    <scope>NUCLEOTIDE SEQUENCE [LARGE SCALE GENOMIC DNA]</scope>
    <source>
        <strain evidence="1 2">WB1-6</strain>
    </source>
</reference>
<comment type="caution">
    <text evidence="1">The sequence shown here is derived from an EMBL/GenBank/DDBJ whole genome shotgun (WGS) entry which is preliminary data.</text>
</comment>
<dbReference type="Proteomes" id="UP000185783">
    <property type="component" value="Unassembled WGS sequence"/>
</dbReference>
<protein>
    <submittedName>
        <fullName evidence="1">Uncharacterized protein</fullName>
    </submittedName>
</protein>
<evidence type="ECO:0000313" key="1">
    <source>
        <dbReference type="EMBL" id="OKL42703.1"/>
    </source>
</evidence>
<dbReference type="OrthoDB" id="7857346at2"/>
<dbReference type="EMBL" id="LVVZ01000041">
    <property type="protein sequence ID" value="OKL42703.1"/>
    <property type="molecule type" value="Genomic_DNA"/>
</dbReference>
<gene>
    <name evidence="1" type="ORF">A3843_17380</name>
</gene>
<keyword evidence="2" id="KW-1185">Reference proteome</keyword>
<evidence type="ECO:0000313" key="2">
    <source>
        <dbReference type="Proteomes" id="UP000185783"/>
    </source>
</evidence>
<proteinExistence type="predicted"/>
<organism evidence="1 2">
    <name type="scientific">Pseudovibrio exalbescens</name>
    <dbReference type="NCBI Taxonomy" id="197461"/>
    <lineage>
        <taxon>Bacteria</taxon>
        <taxon>Pseudomonadati</taxon>
        <taxon>Pseudomonadota</taxon>
        <taxon>Alphaproteobacteria</taxon>
        <taxon>Hyphomicrobiales</taxon>
        <taxon>Stappiaceae</taxon>
        <taxon>Pseudovibrio</taxon>
    </lineage>
</organism>
<accession>A0A1U7JD90</accession>
<sequence length="125" mass="14274">MLELKRQPRNPWKTRVHDHVPPALCEAVAHLCEEFTAAYLLDCLVLHKGIQCRLPKPAQAASCPRLSQDERSDRYGMLLSLWAGGCTTAIDEGLFLDAAHRRPREYDALRQRFRRKPLCLATHKG</sequence>